<proteinExistence type="predicted"/>
<gene>
    <name evidence="1" type="ORF">GBA65_06330</name>
</gene>
<dbReference type="Gene3D" id="3.30.70.1280">
    <property type="entry name" value="SP0830-like domains"/>
    <property type="match status" value="1"/>
</dbReference>
<dbReference type="PIRSF" id="PIRSF008502">
    <property type="entry name" value="UCP008502"/>
    <property type="match status" value="1"/>
</dbReference>
<dbReference type="AlphaFoldDB" id="A0A6G8Q2H9"/>
<evidence type="ECO:0000313" key="1">
    <source>
        <dbReference type="EMBL" id="QIN80694.1"/>
    </source>
</evidence>
<protein>
    <submittedName>
        <fullName evidence="1">DUF1697 domain-containing protein</fullName>
    </submittedName>
</protein>
<reference evidence="1 2" key="1">
    <citation type="submission" date="2019-10" db="EMBL/GenBank/DDBJ databases">
        <title>Rubrobacter sp nov SCSIO 52915 isolated from a deep-sea sediment in the South China Sea.</title>
        <authorList>
            <person name="Chen R.W."/>
        </authorList>
    </citation>
    <scope>NUCLEOTIDE SEQUENCE [LARGE SCALE GENOMIC DNA]</scope>
    <source>
        <strain evidence="1 2">SCSIO 52915</strain>
    </source>
</reference>
<dbReference type="SUPFAM" id="SSF160379">
    <property type="entry name" value="SP0830-like"/>
    <property type="match status" value="1"/>
</dbReference>
<accession>A0A6G8Q2H9</accession>
<dbReference type="Pfam" id="PF08002">
    <property type="entry name" value="DUF1697"/>
    <property type="match status" value="1"/>
</dbReference>
<evidence type="ECO:0000313" key="2">
    <source>
        <dbReference type="Proteomes" id="UP000502706"/>
    </source>
</evidence>
<sequence length="184" mass="20722">MNTYVALFRGINVGGNNVLPMKELVALLEGLGSRDVETYIQSGNAVFRNEEDARTLSKRIRAEIRRSHGFEPLVMLLRPEELEKAMESNPFPEAEPEAKTLHLYFPVSTPTDPDLDALDVARSDRERFALEDGVFYLHAPDGIGRSRLAARVEKGLGIPVTGRNWRTVRKVVEMARRCGPRHQP</sequence>
<organism evidence="1 2">
    <name type="scientific">Rubrobacter marinus</name>
    <dbReference type="NCBI Taxonomy" id="2653852"/>
    <lineage>
        <taxon>Bacteria</taxon>
        <taxon>Bacillati</taxon>
        <taxon>Actinomycetota</taxon>
        <taxon>Rubrobacteria</taxon>
        <taxon>Rubrobacterales</taxon>
        <taxon>Rubrobacteraceae</taxon>
        <taxon>Rubrobacter</taxon>
    </lineage>
</organism>
<dbReference type="Proteomes" id="UP000502706">
    <property type="component" value="Chromosome"/>
</dbReference>
<dbReference type="KEGG" id="rmar:GBA65_06330"/>
<name>A0A6G8Q2H9_9ACTN</name>
<dbReference type="PANTHER" id="PTHR36439:SF1">
    <property type="entry name" value="DUF1697 DOMAIN-CONTAINING PROTEIN"/>
    <property type="match status" value="1"/>
</dbReference>
<dbReference type="PANTHER" id="PTHR36439">
    <property type="entry name" value="BLL4334 PROTEIN"/>
    <property type="match status" value="1"/>
</dbReference>
<dbReference type="InterPro" id="IPR012545">
    <property type="entry name" value="DUF1697"/>
</dbReference>
<keyword evidence="2" id="KW-1185">Reference proteome</keyword>
<dbReference type="EMBL" id="CP045121">
    <property type="protein sequence ID" value="QIN80694.1"/>
    <property type="molecule type" value="Genomic_DNA"/>
</dbReference>